<dbReference type="AlphaFoldDB" id="A0A6L2Q071"/>
<gene>
    <name evidence="2" type="ORF">Cfor_05385</name>
</gene>
<accession>A0A6L2Q071</accession>
<organism evidence="2 3">
    <name type="scientific">Coptotermes formosanus</name>
    <name type="common">Formosan subterranean termite</name>
    <dbReference type="NCBI Taxonomy" id="36987"/>
    <lineage>
        <taxon>Eukaryota</taxon>
        <taxon>Metazoa</taxon>
        <taxon>Ecdysozoa</taxon>
        <taxon>Arthropoda</taxon>
        <taxon>Hexapoda</taxon>
        <taxon>Insecta</taxon>
        <taxon>Pterygota</taxon>
        <taxon>Neoptera</taxon>
        <taxon>Polyneoptera</taxon>
        <taxon>Dictyoptera</taxon>
        <taxon>Blattodea</taxon>
        <taxon>Blattoidea</taxon>
        <taxon>Termitoidae</taxon>
        <taxon>Rhinotermitidae</taxon>
        <taxon>Coptotermes</taxon>
    </lineage>
</organism>
<name>A0A6L2Q071_COPFO</name>
<keyword evidence="1" id="KW-0472">Membrane</keyword>
<proteinExistence type="predicted"/>
<keyword evidence="1" id="KW-1133">Transmembrane helix</keyword>
<dbReference type="Proteomes" id="UP000502823">
    <property type="component" value="Unassembled WGS sequence"/>
</dbReference>
<dbReference type="InParanoid" id="A0A6L2Q071"/>
<evidence type="ECO:0000313" key="3">
    <source>
        <dbReference type="Proteomes" id="UP000502823"/>
    </source>
</evidence>
<evidence type="ECO:0000256" key="1">
    <source>
        <dbReference type="SAM" id="Phobius"/>
    </source>
</evidence>
<dbReference type="OrthoDB" id="301434at2759"/>
<evidence type="ECO:0000313" key="2">
    <source>
        <dbReference type="EMBL" id="GFG36962.1"/>
    </source>
</evidence>
<keyword evidence="3" id="KW-1185">Reference proteome</keyword>
<feature type="transmembrane region" description="Helical" evidence="1">
    <location>
        <begin position="142"/>
        <end position="160"/>
    </location>
</feature>
<keyword evidence="1" id="KW-0812">Transmembrane</keyword>
<reference evidence="3" key="1">
    <citation type="submission" date="2020-01" db="EMBL/GenBank/DDBJ databases">
        <title>Draft genome sequence of the Termite Coptotermes fromosanus.</title>
        <authorList>
            <person name="Itakura S."/>
            <person name="Yosikawa Y."/>
            <person name="Umezawa K."/>
        </authorList>
    </citation>
    <scope>NUCLEOTIDE SEQUENCE [LARGE SCALE GENOMIC DNA]</scope>
</reference>
<protein>
    <submittedName>
        <fullName evidence="2">Uncharacterized protein</fullName>
    </submittedName>
</protein>
<comment type="caution">
    <text evidence="2">The sequence shown here is derived from an EMBL/GenBank/DDBJ whole genome shotgun (WGS) entry which is preliminary data.</text>
</comment>
<dbReference type="EMBL" id="BLKM01012573">
    <property type="protein sequence ID" value="GFG36962.1"/>
    <property type="molecule type" value="Genomic_DNA"/>
</dbReference>
<sequence>MEELLAIPVTEVEQCFHHWQGMSNEHVVWTSMKCCSGDTTMVLSVCVGVHIGAWTNYQLGVLSESPDSPPYAIIWPSYEMLGLSALRTVIGFCCMIATRALCKSASYATVCTLLHLNSQELQQSQNSIENRQKITVELSYKFITYALLGFNTLYLLPSVFRLMGIERPTFYTEI</sequence>